<sequence>MNLKYKGYVGSVDVDLEANLLFGKLLHIRDLVNYEAQNPADLKLAFEEAVDDYLDDCAEQGVEPDTPFKGQFNVRIAPKLHRELAFSARRDDRSLNDYVEYVLSHHEEVATAIMAKVIRLEGIVYQQSYRRAGQRVMQKARSAQTVVKFHSSFDDMGTKSNAKH</sequence>
<evidence type="ECO:0000313" key="2">
    <source>
        <dbReference type="Proteomes" id="UP000320582"/>
    </source>
</evidence>
<proteinExistence type="predicted"/>
<dbReference type="Proteomes" id="UP000320582">
    <property type="component" value="Unassembled WGS sequence"/>
</dbReference>
<comment type="caution">
    <text evidence="1">The sequence shown here is derived from an EMBL/GenBank/DDBJ whole genome shotgun (WGS) entry which is preliminary data.</text>
</comment>
<dbReference type="InterPro" id="IPR008651">
    <property type="entry name" value="Uncharacterised_HicB"/>
</dbReference>
<dbReference type="SUPFAM" id="SSF47598">
    <property type="entry name" value="Ribbon-helix-helix"/>
    <property type="match status" value="1"/>
</dbReference>
<name>A0A543K3Z9_9RHOB</name>
<dbReference type="SUPFAM" id="SSF143100">
    <property type="entry name" value="TTHA1013/TTHA0281-like"/>
    <property type="match status" value="1"/>
</dbReference>
<dbReference type="EMBL" id="VFPT01000005">
    <property type="protein sequence ID" value="TQM89785.1"/>
    <property type="molecule type" value="Genomic_DNA"/>
</dbReference>
<evidence type="ECO:0000313" key="1">
    <source>
        <dbReference type="EMBL" id="TQM89785.1"/>
    </source>
</evidence>
<dbReference type="InterPro" id="IPR035069">
    <property type="entry name" value="TTHA1013/TTHA0281-like"/>
</dbReference>
<keyword evidence="2" id="KW-1185">Reference proteome</keyword>
<dbReference type="AlphaFoldDB" id="A0A543K3Z9"/>
<dbReference type="InterPro" id="IPR010985">
    <property type="entry name" value="Ribbon_hlx_hlx"/>
</dbReference>
<protein>
    <submittedName>
        <fullName evidence="1">Putative HicB family RNase H-like nuclease</fullName>
    </submittedName>
</protein>
<dbReference type="RefSeq" id="WP_142085847.1">
    <property type="nucleotide sequence ID" value="NZ_VFPT01000005.1"/>
</dbReference>
<accession>A0A543K3Z9</accession>
<dbReference type="OrthoDB" id="5297106at2"/>
<gene>
    <name evidence="1" type="ORF">BD293_4470</name>
</gene>
<reference evidence="1 2" key="1">
    <citation type="submission" date="2019-06" db="EMBL/GenBank/DDBJ databases">
        <title>Genomic Encyclopedia of Archaeal and Bacterial Type Strains, Phase II (KMG-II): from individual species to whole genera.</title>
        <authorList>
            <person name="Goeker M."/>
        </authorList>
    </citation>
    <scope>NUCLEOTIDE SEQUENCE [LARGE SCALE GENOMIC DNA]</scope>
    <source>
        <strain evidence="1 2">DSM 18423</strain>
    </source>
</reference>
<dbReference type="GO" id="GO:0006355">
    <property type="term" value="P:regulation of DNA-templated transcription"/>
    <property type="evidence" value="ECO:0007669"/>
    <property type="project" value="InterPro"/>
</dbReference>
<organism evidence="1 2">
    <name type="scientific">Roseinatronobacter monicus</name>
    <dbReference type="NCBI Taxonomy" id="393481"/>
    <lineage>
        <taxon>Bacteria</taxon>
        <taxon>Pseudomonadati</taxon>
        <taxon>Pseudomonadota</taxon>
        <taxon>Alphaproteobacteria</taxon>
        <taxon>Rhodobacterales</taxon>
        <taxon>Paracoccaceae</taxon>
        <taxon>Roseinatronobacter</taxon>
    </lineage>
</organism>
<dbReference type="Pfam" id="PF05534">
    <property type="entry name" value="HicB"/>
    <property type="match status" value="1"/>
</dbReference>